<keyword evidence="7" id="KW-1185">Reference proteome</keyword>
<feature type="domain" description="EGF-like" evidence="4">
    <location>
        <begin position="975"/>
        <end position="1014"/>
    </location>
</feature>
<evidence type="ECO:0000313" key="7">
    <source>
        <dbReference type="Proteomes" id="UP000070412"/>
    </source>
</evidence>
<evidence type="ECO:0000256" key="2">
    <source>
        <dbReference type="SAM" id="Phobius"/>
    </source>
</evidence>
<evidence type="ECO:0000313" key="6">
    <source>
        <dbReference type="EnsemblMetazoa" id="KAF7496342.1"/>
    </source>
</evidence>
<comment type="caution">
    <text evidence="1">Lacks conserved residue(s) required for the propagation of feature annotation.</text>
</comment>
<dbReference type="SUPFAM" id="SSF57196">
    <property type="entry name" value="EGF/Laminin"/>
    <property type="match status" value="3"/>
</dbReference>
<accession>A0A834RI50</accession>
<keyword evidence="2" id="KW-0472">Membrane</keyword>
<feature type="domain" description="EGF-like" evidence="4">
    <location>
        <begin position="458"/>
        <end position="498"/>
    </location>
</feature>
<keyword evidence="1" id="KW-0245">EGF-like domain</keyword>
<dbReference type="SMART" id="SM00181">
    <property type="entry name" value="EGF"/>
    <property type="match status" value="7"/>
</dbReference>
<gene>
    <name evidence="5" type="ORF">SSS_1288</name>
</gene>
<dbReference type="Proteomes" id="UP000070412">
    <property type="component" value="Unassembled WGS sequence"/>
</dbReference>
<dbReference type="PROSITE" id="PS50026">
    <property type="entry name" value="EGF_3"/>
    <property type="match status" value="3"/>
</dbReference>
<dbReference type="InterPro" id="IPR000742">
    <property type="entry name" value="EGF"/>
</dbReference>
<evidence type="ECO:0000256" key="3">
    <source>
        <dbReference type="SAM" id="SignalP"/>
    </source>
</evidence>
<dbReference type="PROSITE" id="PS01186">
    <property type="entry name" value="EGF_2"/>
    <property type="match status" value="2"/>
</dbReference>
<dbReference type="EnsemblMetazoa" id="SSS_1288s_mrna">
    <property type="protein sequence ID" value="KAF7496342.1"/>
    <property type="gene ID" value="SSS_1288"/>
</dbReference>
<feature type="chain" id="PRO_5038316168" description="EGF-like domain-containing protein" evidence="3">
    <location>
        <begin position="24"/>
        <end position="1826"/>
    </location>
</feature>
<keyword evidence="1" id="KW-1015">Disulfide bond</keyword>
<keyword evidence="3" id="KW-0732">Signal</keyword>
<dbReference type="PANTHER" id="PTHR24033">
    <property type="entry name" value="EGF-LIKE DOMAIN-CONTAINING PROTEIN"/>
    <property type="match status" value="1"/>
</dbReference>
<dbReference type="Pfam" id="PF00008">
    <property type="entry name" value="EGF"/>
    <property type="match status" value="1"/>
</dbReference>
<sequence length="1826" mass="213576">MNSNLLILCSLLSIIFFSDSLSATHFDELFHIKNLGWNVMTSEWPSVENSTELFYYQDDIPNELESLPMIKLEFEENFNEKNFFNRNYRSFCIIAFELWFFEKNLSFEQTKNCASINGIYLEHPNFEHSIDLLESYYNHSKQWISFRIPITSDLISKFRIFYLNGLYFVAFKRFELECENEDKASLIDAKDSRMRIIDISSLNLRRICLRIDIEAARLAIKFIKIGYLIEPLLLSDGKLLNSADRIELTTINLIESDSFLNETKICLNDFVQVESFNSTLIIEFDTIPSKNFSIEPEITNKSDQSEEVIHFLSKFQSDSNWSNEWIQQEFETKRWNFTDDNIVFNLDCSMLDSEDRIISTVSSKWIQYSKRIFDGGKFKFLIKAEYPFVQIRPRTCNQLGHCHSSSIESVKKDENGFWNIDFSIVSPKTDLFRLEFILEYDKFQCGTKLQGHLRLLEFGDPCVSRHFECLNGGRCLSDIHSTEPKCSCKEGFHGNQCQIKNFCQNDTSAWNGTKFESEFLYKIPFSNSTDRLCENFSCQNDGLCRIDSNSGKPYCRCHPNYFGAHCEHYNPCTNFSDYCAQQFHAPNRPNECIPIDEKSFRCTCSWPKLFTWNTKTMSCLPNFKTSSRFIRFDSELNPFLKNVINVPKTINQSRFSFKSIGFPKDYDEKIALCRDRNYRIYFTSLQNGSSIELLQREPMVENQTICINIIYFLSNLSNRIGFKTSSSNQFLWTNFPNQNDSVSICLNDWLEKRSDKSSIEISATYDWSSSEIVGFRIIDRISFKKRIASNIVNYIPNQNSLHRQERYSRTKTNWPIRFPDFAWKILQNGSIQYNSRDTNSSNFFSTDKIIMDGIIEEINFGNNSDKVRTPLMSYLLSDWIDIPPFRKHFKHRLRSKIFKSTDYIEAYPIVVDQNMRIINGHLSIRNFSHDSWNVFEFVAKFETQLRYRVGWKVIDFSSATSEFSQRDFILESMDLDDYCLGNRCHNQAQCFVDFGSLERYRCKCPKGFTGQFCDRIDFCARPITSNNQTEALEICAPFKCINLHRSFRCDCPTERFLCEPIPKEIYRNCPQKKIWRDGICRCDQDAGYTRDPILGECVLRDPCSYSNQCGSDARCYASFLGVQNHTDHVCLCKERFAKDSVSGICRSIVCQSPILNLCQQKCSKTIENDFECSCYKGFHLNSSRKCVPNHYELLVGTPKEIINGTKCDEIPHGFYDPEAQSCKCNQMFEWNNQEYCELKSEYNSTTNECPNRSKAIFNRTTRMYQCDCKTKISSLTFMQDSERTCSLVPVCGKNGYGYETCRKKGALCLLEAASEQNSFRCECPPGQHFVRRADQEVCINHCDDERIVRECSSRYSWCNPISEIAYEFKTDRCRCINGTVRKWINESEFVCIYPKRVHQFNIVLAEKIFDLSQIKSRYILNIDFWLANIYRTDPLMELKNSFESNLSTTNMIQLFDDYKESKILNQIHIRKQLDRMKNFLRIIVFQQFFENYIQENFAALSSITIDDCHPLSNDRVNFNCLVSFSFFSNNSDNEMEEIINKIQDDCQIIGKNQCFLQSNHNLMLIENVMKIHSKQIDICSIVPICSHHSGTICENNSGDLQCRCLKSNYSEEILLADSKLSYENGVKIQHCRLNRNFICAHFCPSEKNYLHNSCEARLSNSELKIRCECNDYDDYVNQDFLQIQDDGWIENGLKIIRVNRCVREGKKSNEIFIIVLIIVFSILLLLSLLLILYIHSMSLRPKSIDLLRTRRVYEMNAMEKFKQRSHSIVSREMQTKFLNRSNQSEDGNYYRNHFDGDQKRQTDESIPTQIKGLNRNVLIRKASDHL</sequence>
<proteinExistence type="predicted"/>
<name>A0A834RI50_SARSC</name>
<keyword evidence="2" id="KW-1133">Transmembrane helix</keyword>
<evidence type="ECO:0000259" key="4">
    <source>
        <dbReference type="PROSITE" id="PS50026"/>
    </source>
</evidence>
<feature type="disulfide bond" evidence="1">
    <location>
        <begin position="488"/>
        <end position="497"/>
    </location>
</feature>
<dbReference type="Gene3D" id="2.10.25.10">
    <property type="entry name" value="Laminin"/>
    <property type="match status" value="3"/>
</dbReference>
<reference evidence="6" key="3">
    <citation type="submission" date="2022-06" db="UniProtKB">
        <authorList>
            <consortium name="EnsemblMetazoa"/>
        </authorList>
    </citation>
    <scope>IDENTIFICATION</scope>
</reference>
<dbReference type="PANTHER" id="PTHR24033:SF151">
    <property type="entry name" value="NOTCH 2"/>
    <property type="match status" value="1"/>
</dbReference>
<evidence type="ECO:0000256" key="1">
    <source>
        <dbReference type="PROSITE-ProRule" id="PRU00076"/>
    </source>
</evidence>
<protein>
    <recommendedName>
        <fullName evidence="4">EGF-like domain-containing protein</fullName>
    </recommendedName>
</protein>
<organism evidence="5">
    <name type="scientific">Sarcoptes scabiei</name>
    <name type="common">Itch mite</name>
    <name type="synonym">Acarus scabiei</name>
    <dbReference type="NCBI Taxonomy" id="52283"/>
    <lineage>
        <taxon>Eukaryota</taxon>
        <taxon>Metazoa</taxon>
        <taxon>Ecdysozoa</taxon>
        <taxon>Arthropoda</taxon>
        <taxon>Chelicerata</taxon>
        <taxon>Arachnida</taxon>
        <taxon>Acari</taxon>
        <taxon>Acariformes</taxon>
        <taxon>Sarcoptiformes</taxon>
        <taxon>Astigmata</taxon>
        <taxon>Psoroptidia</taxon>
        <taxon>Sarcoptoidea</taxon>
        <taxon>Sarcoptidae</taxon>
        <taxon>Sarcoptinae</taxon>
        <taxon>Sarcoptes</taxon>
    </lineage>
</organism>
<dbReference type="CDD" id="cd00054">
    <property type="entry name" value="EGF_CA"/>
    <property type="match status" value="2"/>
</dbReference>
<feature type="disulfide bond" evidence="1">
    <location>
        <begin position="538"/>
        <end position="555"/>
    </location>
</feature>
<dbReference type="EMBL" id="WVUK01000012">
    <property type="protein sequence ID" value="KAF7496342.1"/>
    <property type="molecule type" value="Genomic_DNA"/>
</dbReference>
<evidence type="ECO:0000313" key="5">
    <source>
        <dbReference type="EMBL" id="KAF7496342.1"/>
    </source>
</evidence>
<feature type="transmembrane region" description="Helical" evidence="2">
    <location>
        <begin position="1711"/>
        <end position="1734"/>
    </location>
</feature>
<dbReference type="OrthoDB" id="6427640at2759"/>
<reference evidence="5" key="2">
    <citation type="submission" date="2020-01" db="EMBL/GenBank/DDBJ databases">
        <authorList>
            <person name="Korhonen P.K.K."/>
            <person name="Guangxu M.G."/>
            <person name="Wang T.W."/>
            <person name="Stroehlein A.J.S."/>
            <person name="Young N.D."/>
            <person name="Ang C.-S.A."/>
            <person name="Fernando D.W.F."/>
            <person name="Lu H.L."/>
            <person name="Taylor S.T."/>
            <person name="Ehtesham M.E.M."/>
            <person name="Najaraj S.H.N."/>
            <person name="Harsha G.H.G."/>
            <person name="Madugundu A.M."/>
            <person name="Renuse S.R."/>
            <person name="Holt D.H."/>
            <person name="Pandey A.P."/>
            <person name="Papenfuss A.P."/>
            <person name="Gasser R.B.G."/>
            <person name="Fischer K.F."/>
        </authorList>
    </citation>
    <scope>NUCLEOTIDE SEQUENCE</scope>
    <source>
        <strain evidence="5">SSS_KF_BRIS2020</strain>
    </source>
</reference>
<dbReference type="Gene3D" id="2.90.20.10">
    <property type="entry name" value="Plasmodium vivax P25 domain"/>
    <property type="match status" value="1"/>
</dbReference>
<feature type="disulfide bond" evidence="1">
    <location>
        <begin position="1004"/>
        <end position="1013"/>
    </location>
</feature>
<reference evidence="7" key="1">
    <citation type="journal article" date="2020" name="PLoS Negl. Trop. Dis.">
        <title>High-quality nuclear genome for Sarcoptes scabiei-A critical resource for a neglected parasite.</title>
        <authorList>
            <person name="Korhonen P.K."/>
            <person name="Gasser R.B."/>
            <person name="Ma G."/>
            <person name="Wang T."/>
            <person name="Stroehlein A.J."/>
            <person name="Young N.D."/>
            <person name="Ang C.S."/>
            <person name="Fernando D.D."/>
            <person name="Lu H.C."/>
            <person name="Taylor S."/>
            <person name="Reynolds S.L."/>
            <person name="Mofiz E."/>
            <person name="Najaraj S.H."/>
            <person name="Gowda H."/>
            <person name="Madugundu A."/>
            <person name="Renuse S."/>
            <person name="Holt D."/>
            <person name="Pandey A."/>
            <person name="Papenfuss A.T."/>
            <person name="Fischer K."/>
        </authorList>
    </citation>
    <scope>NUCLEOTIDE SEQUENCE [LARGE SCALE GENOMIC DNA]</scope>
</reference>
<feature type="domain" description="EGF-like" evidence="4">
    <location>
        <begin position="529"/>
        <end position="567"/>
    </location>
</feature>
<dbReference type="PROSITE" id="PS00022">
    <property type="entry name" value="EGF_1"/>
    <property type="match status" value="3"/>
</dbReference>
<feature type="disulfide bond" evidence="1">
    <location>
        <begin position="469"/>
        <end position="486"/>
    </location>
</feature>
<feature type="disulfide bond" evidence="1">
    <location>
        <begin position="557"/>
        <end position="566"/>
    </location>
</feature>
<dbReference type="InterPro" id="IPR051830">
    <property type="entry name" value="NOTCH_homolog"/>
</dbReference>
<feature type="signal peptide" evidence="3">
    <location>
        <begin position="1"/>
        <end position="23"/>
    </location>
</feature>
<keyword evidence="2" id="KW-0812">Transmembrane</keyword>